<proteinExistence type="predicted"/>
<sequence length="492" mass="52501">MPTRIAVASLMQESNSFSPLPTTVATFESYYLLRGTEMLTGYGAARTEVPGFFDVLRDAKAEPVPLIAAYAAASGTVAREAFDTLVGEMEERLRAAGPVDGVLLALHGALVVEDQPDGDGEIIQRLRRILPASVPIGVSLDLHGHITPLKLQPHVFHIGYREYPHIDMYETGQRTARILLDVVAGRRPMPAMALAKRPLLVSPVCTRTTDGPLLPVVQEARRMERDGEVIHAALFPVQPWIDVPDLGFAALVCAEDAERATAAAEKLAEMTWQRRADFFPELVALEEAIRIGLTSEGMTLVSDAGDAPTGGSAADSAEVLKTLLALGADKASGLSYLTICDPGAVAAAISAGAGAEVTTPVGHYFSKTDGAPIAIRGRVQSLSDGIYKMTDGGPNGLELSMGPTAVIAIGSIRLLVRSQPSMEWDKAMYFSQGLPLDQAALVFVKSPAHFRQSFGPLAARIISANTAGPTAPDMRRIPFTRATRPLYPLDPF</sequence>
<dbReference type="EMBL" id="JAENHL010000004">
    <property type="protein sequence ID" value="MBK1865270.1"/>
    <property type="molecule type" value="Genomic_DNA"/>
</dbReference>
<evidence type="ECO:0000313" key="1">
    <source>
        <dbReference type="EMBL" id="MBK1865270.1"/>
    </source>
</evidence>
<name>A0ACC5QY08_9HYPH</name>
<evidence type="ECO:0000313" key="2">
    <source>
        <dbReference type="Proteomes" id="UP000616151"/>
    </source>
</evidence>
<organism evidence="1 2">
    <name type="scientific">Taklimakanibacter albus</name>
    <dbReference type="NCBI Taxonomy" id="2800327"/>
    <lineage>
        <taxon>Bacteria</taxon>
        <taxon>Pseudomonadati</taxon>
        <taxon>Pseudomonadota</taxon>
        <taxon>Alphaproteobacteria</taxon>
        <taxon>Hyphomicrobiales</taxon>
        <taxon>Aestuariivirgaceae</taxon>
        <taxon>Taklimakanibacter</taxon>
    </lineage>
</organism>
<dbReference type="Proteomes" id="UP000616151">
    <property type="component" value="Unassembled WGS sequence"/>
</dbReference>
<protein>
    <submittedName>
        <fullName evidence="1">M81 family metallopeptidase</fullName>
    </submittedName>
</protein>
<reference evidence="1" key="1">
    <citation type="submission" date="2021-01" db="EMBL/GenBank/DDBJ databases">
        <authorList>
            <person name="Sun Q."/>
        </authorList>
    </citation>
    <scope>NUCLEOTIDE SEQUENCE</scope>
    <source>
        <strain evidence="1">YIM B02566</strain>
    </source>
</reference>
<accession>A0ACC5QY08</accession>
<gene>
    <name evidence="1" type="ORF">JHL16_02815</name>
</gene>
<comment type="caution">
    <text evidence="1">The sequence shown here is derived from an EMBL/GenBank/DDBJ whole genome shotgun (WGS) entry which is preliminary data.</text>
</comment>
<keyword evidence="2" id="KW-1185">Reference proteome</keyword>